<dbReference type="Gene3D" id="3.40.50.2300">
    <property type="match status" value="1"/>
</dbReference>
<dbReference type="CDD" id="cd00383">
    <property type="entry name" value="trans_reg_C"/>
    <property type="match status" value="1"/>
</dbReference>
<feature type="DNA-binding region" description="OmpR/PhoB-type" evidence="7">
    <location>
        <begin position="132"/>
        <end position="231"/>
    </location>
</feature>
<dbReference type="SMART" id="SM00448">
    <property type="entry name" value="REC"/>
    <property type="match status" value="1"/>
</dbReference>
<keyword evidence="12" id="KW-1185">Reference proteome</keyword>
<dbReference type="PANTHER" id="PTHR48111">
    <property type="entry name" value="REGULATOR OF RPOS"/>
    <property type="match status" value="1"/>
</dbReference>
<evidence type="ECO:0000259" key="9">
    <source>
        <dbReference type="PROSITE" id="PS51755"/>
    </source>
</evidence>
<dbReference type="InterPro" id="IPR036388">
    <property type="entry name" value="WH-like_DNA-bd_sf"/>
</dbReference>
<dbReference type="GO" id="GO:0032993">
    <property type="term" value="C:protein-DNA complex"/>
    <property type="evidence" value="ECO:0007669"/>
    <property type="project" value="TreeGrafter"/>
</dbReference>
<dbReference type="GO" id="GO:0005829">
    <property type="term" value="C:cytosol"/>
    <property type="evidence" value="ECO:0007669"/>
    <property type="project" value="TreeGrafter"/>
</dbReference>
<dbReference type="FunFam" id="3.40.50.2300:FF:000001">
    <property type="entry name" value="DNA-binding response regulator PhoB"/>
    <property type="match status" value="1"/>
</dbReference>
<evidence type="ECO:0000256" key="6">
    <source>
        <dbReference type="PROSITE-ProRule" id="PRU00169"/>
    </source>
</evidence>
<feature type="modified residue" description="4-aspartylphosphate" evidence="6">
    <location>
        <position position="53"/>
    </location>
</feature>
<dbReference type="EMBL" id="QJKH01000007">
    <property type="protein sequence ID" value="PXX78493.1"/>
    <property type="molecule type" value="Genomic_DNA"/>
</dbReference>
<accession>A0A2V2F6H4</accession>
<dbReference type="STRING" id="1034346.GCA_000313565_03019"/>
<sequence length="236" mass="27290">MNECVLVVDDDHEIVKAIAILLEKEGYHVLKAYDGVQALELIAQHSIQLILIDVMMPKLDGLSAIMKIRERRNLPIIVLSAKSEDTDKVLGLSMGADDYITKPYNSQELVARVRSHLRRYTRLGDINSVNSVNIINNGRLRYHVDERSLFADDEPVKLTAIETKIIDLLMRNLGRVFPAEEIYRRVWDEEAYSCENTVMVHIRRIREKIELNSKEPEYLKVVWGIGYKIEKMEKNI</sequence>
<dbReference type="InterPro" id="IPR039420">
    <property type="entry name" value="WalR-like"/>
</dbReference>
<gene>
    <name evidence="11" type="ORF">DES51_10734</name>
    <name evidence="10" type="ORF">MQE39_14065</name>
</gene>
<dbReference type="FunFam" id="1.10.10.10:FF:000018">
    <property type="entry name" value="DNA-binding response regulator ResD"/>
    <property type="match status" value="1"/>
</dbReference>
<dbReference type="Proteomes" id="UP001276902">
    <property type="component" value="Unassembled WGS sequence"/>
</dbReference>
<dbReference type="PROSITE" id="PS50110">
    <property type="entry name" value="RESPONSE_REGULATORY"/>
    <property type="match status" value="1"/>
</dbReference>
<protein>
    <submittedName>
        <fullName evidence="11">DNA-binding response OmpR family regulator</fullName>
    </submittedName>
    <submittedName>
        <fullName evidence="10">Response regulator transcription factor</fullName>
    </submittedName>
</protein>
<name>A0A2V2F6H4_9FIRM</name>
<reference evidence="11 12" key="1">
    <citation type="submission" date="2018-05" db="EMBL/GenBank/DDBJ databases">
        <title>Genomic Encyclopedia of Type Strains, Phase IV (KMG-IV): sequencing the most valuable type-strain genomes for metagenomic binning, comparative biology and taxonomic classification.</title>
        <authorList>
            <person name="Goeker M."/>
        </authorList>
    </citation>
    <scope>NUCLEOTIDE SEQUENCE [LARGE SCALE GENOMIC DNA]</scope>
    <source>
        <strain evidence="11 12">JC118</strain>
    </source>
</reference>
<evidence type="ECO:0000259" key="8">
    <source>
        <dbReference type="PROSITE" id="PS50110"/>
    </source>
</evidence>
<comment type="caution">
    <text evidence="11">The sequence shown here is derived from an EMBL/GenBank/DDBJ whole genome shotgun (WGS) entry which is preliminary data.</text>
</comment>
<evidence type="ECO:0000256" key="4">
    <source>
        <dbReference type="ARBA" id="ARBA00023125"/>
    </source>
</evidence>
<keyword evidence="1 6" id="KW-0597">Phosphoprotein</keyword>
<dbReference type="SMART" id="SM00862">
    <property type="entry name" value="Trans_reg_C"/>
    <property type="match status" value="1"/>
</dbReference>
<keyword evidence="4 7" id="KW-0238">DNA-binding</keyword>
<dbReference type="RefSeq" id="WP_022939297.1">
    <property type="nucleotide sequence ID" value="NZ_BAABZA010000004.1"/>
</dbReference>
<dbReference type="GO" id="GO:0000156">
    <property type="term" value="F:phosphorelay response regulator activity"/>
    <property type="evidence" value="ECO:0007669"/>
    <property type="project" value="TreeGrafter"/>
</dbReference>
<dbReference type="InterPro" id="IPR001867">
    <property type="entry name" value="OmpR/PhoB-type_DNA-bd"/>
</dbReference>
<dbReference type="InterPro" id="IPR001789">
    <property type="entry name" value="Sig_transdc_resp-reg_receiver"/>
</dbReference>
<feature type="domain" description="OmpR/PhoB-type" evidence="9">
    <location>
        <begin position="132"/>
        <end position="231"/>
    </location>
</feature>
<keyword evidence="2" id="KW-0902">Two-component regulatory system</keyword>
<evidence type="ECO:0000313" key="10">
    <source>
        <dbReference type="EMBL" id="MDY5169240.1"/>
    </source>
</evidence>
<dbReference type="Pfam" id="PF00486">
    <property type="entry name" value="Trans_reg_C"/>
    <property type="match status" value="1"/>
</dbReference>
<dbReference type="InterPro" id="IPR016032">
    <property type="entry name" value="Sig_transdc_resp-reg_C-effctor"/>
</dbReference>
<dbReference type="GO" id="GO:0000976">
    <property type="term" value="F:transcription cis-regulatory region binding"/>
    <property type="evidence" value="ECO:0007669"/>
    <property type="project" value="TreeGrafter"/>
</dbReference>
<dbReference type="Proteomes" id="UP000247612">
    <property type="component" value="Unassembled WGS sequence"/>
</dbReference>
<dbReference type="InterPro" id="IPR011006">
    <property type="entry name" value="CheY-like_superfamily"/>
</dbReference>
<evidence type="ECO:0000313" key="12">
    <source>
        <dbReference type="Proteomes" id="UP000247612"/>
    </source>
</evidence>
<evidence type="ECO:0000256" key="2">
    <source>
        <dbReference type="ARBA" id="ARBA00023012"/>
    </source>
</evidence>
<dbReference type="EMBL" id="JALDAW010000022">
    <property type="protein sequence ID" value="MDY5169240.1"/>
    <property type="molecule type" value="Genomic_DNA"/>
</dbReference>
<dbReference type="GO" id="GO:0006355">
    <property type="term" value="P:regulation of DNA-templated transcription"/>
    <property type="evidence" value="ECO:0007669"/>
    <property type="project" value="InterPro"/>
</dbReference>
<dbReference type="SUPFAM" id="SSF52172">
    <property type="entry name" value="CheY-like"/>
    <property type="match status" value="1"/>
</dbReference>
<dbReference type="AlphaFoldDB" id="A0A2V2F6H4"/>
<feature type="domain" description="Response regulatory" evidence="8">
    <location>
        <begin position="4"/>
        <end position="117"/>
    </location>
</feature>
<keyword evidence="3" id="KW-0805">Transcription regulation</keyword>
<dbReference type="PANTHER" id="PTHR48111:SF2">
    <property type="entry name" value="RESPONSE REGULATOR SAER"/>
    <property type="match status" value="1"/>
</dbReference>
<evidence type="ECO:0000256" key="5">
    <source>
        <dbReference type="ARBA" id="ARBA00023163"/>
    </source>
</evidence>
<evidence type="ECO:0000313" key="11">
    <source>
        <dbReference type="EMBL" id="PXX78493.1"/>
    </source>
</evidence>
<dbReference type="Pfam" id="PF00072">
    <property type="entry name" value="Response_reg"/>
    <property type="match status" value="1"/>
</dbReference>
<dbReference type="SUPFAM" id="SSF46894">
    <property type="entry name" value="C-terminal effector domain of the bipartite response regulators"/>
    <property type="match status" value="1"/>
</dbReference>
<evidence type="ECO:0000256" key="3">
    <source>
        <dbReference type="ARBA" id="ARBA00023015"/>
    </source>
</evidence>
<evidence type="ECO:0000256" key="1">
    <source>
        <dbReference type="ARBA" id="ARBA00022553"/>
    </source>
</evidence>
<evidence type="ECO:0000256" key="7">
    <source>
        <dbReference type="PROSITE-ProRule" id="PRU01091"/>
    </source>
</evidence>
<dbReference type="PROSITE" id="PS51755">
    <property type="entry name" value="OMPR_PHOB"/>
    <property type="match status" value="1"/>
</dbReference>
<dbReference type="OrthoDB" id="9790442at2"/>
<proteinExistence type="predicted"/>
<keyword evidence="5" id="KW-0804">Transcription</keyword>
<dbReference type="Gene3D" id="6.10.250.690">
    <property type="match status" value="1"/>
</dbReference>
<dbReference type="CDD" id="cd17574">
    <property type="entry name" value="REC_OmpR"/>
    <property type="match status" value="1"/>
</dbReference>
<reference evidence="10" key="2">
    <citation type="submission" date="2022-03" db="EMBL/GenBank/DDBJ databases">
        <title>First case of bacteraemia caused by Dielma fastidiosa in a patient hospitalised with diverticulitis.</title>
        <authorList>
            <person name="Forman-Ankjaer B."/>
            <person name="Hvid-Jensen F."/>
            <person name="Kobel C.M."/>
            <person name="Greve T."/>
        </authorList>
    </citation>
    <scope>NUCLEOTIDE SEQUENCE</scope>
    <source>
        <strain evidence="10">AUH_DF_2021</strain>
    </source>
</reference>
<organism evidence="11 12">
    <name type="scientific">Dielma fastidiosa</name>
    <dbReference type="NCBI Taxonomy" id="1034346"/>
    <lineage>
        <taxon>Bacteria</taxon>
        <taxon>Bacillati</taxon>
        <taxon>Bacillota</taxon>
        <taxon>Erysipelotrichia</taxon>
        <taxon>Erysipelotrichales</taxon>
        <taxon>Erysipelotrichaceae</taxon>
        <taxon>Dielma</taxon>
    </lineage>
</organism>
<dbReference type="Gene3D" id="1.10.10.10">
    <property type="entry name" value="Winged helix-like DNA-binding domain superfamily/Winged helix DNA-binding domain"/>
    <property type="match status" value="1"/>
</dbReference>